<name>A0A0A9EMY1_ARUDO</name>
<organism evidence="1">
    <name type="scientific">Arundo donax</name>
    <name type="common">Giant reed</name>
    <name type="synonym">Donax arundinaceus</name>
    <dbReference type="NCBI Taxonomy" id="35708"/>
    <lineage>
        <taxon>Eukaryota</taxon>
        <taxon>Viridiplantae</taxon>
        <taxon>Streptophyta</taxon>
        <taxon>Embryophyta</taxon>
        <taxon>Tracheophyta</taxon>
        <taxon>Spermatophyta</taxon>
        <taxon>Magnoliopsida</taxon>
        <taxon>Liliopsida</taxon>
        <taxon>Poales</taxon>
        <taxon>Poaceae</taxon>
        <taxon>PACMAD clade</taxon>
        <taxon>Arundinoideae</taxon>
        <taxon>Arundineae</taxon>
        <taxon>Arundo</taxon>
    </lineage>
</organism>
<evidence type="ECO:0000313" key="1">
    <source>
        <dbReference type="EMBL" id="JAE00369.1"/>
    </source>
</evidence>
<proteinExistence type="predicted"/>
<accession>A0A0A9EMY1</accession>
<protein>
    <submittedName>
        <fullName evidence="1">Uncharacterized protein</fullName>
    </submittedName>
</protein>
<sequence>MKKWISWGETDVWTQGYKILLLLC</sequence>
<reference evidence="1" key="2">
    <citation type="journal article" date="2015" name="Data Brief">
        <title>Shoot transcriptome of the giant reed, Arundo donax.</title>
        <authorList>
            <person name="Barrero R.A."/>
            <person name="Guerrero F.D."/>
            <person name="Moolhuijzen P."/>
            <person name="Goolsby J.A."/>
            <person name="Tidwell J."/>
            <person name="Bellgard S.E."/>
            <person name="Bellgard M.I."/>
        </authorList>
    </citation>
    <scope>NUCLEOTIDE SEQUENCE</scope>
    <source>
        <tissue evidence="1">Shoot tissue taken approximately 20 cm above the soil surface</tissue>
    </source>
</reference>
<dbReference type="EMBL" id="GBRH01197527">
    <property type="protein sequence ID" value="JAE00369.1"/>
    <property type="molecule type" value="Transcribed_RNA"/>
</dbReference>
<dbReference type="AlphaFoldDB" id="A0A0A9EMY1"/>
<reference evidence="1" key="1">
    <citation type="submission" date="2014-09" db="EMBL/GenBank/DDBJ databases">
        <authorList>
            <person name="Magalhaes I.L.F."/>
            <person name="Oliveira U."/>
            <person name="Santos F.R."/>
            <person name="Vidigal T.H.D.A."/>
            <person name="Brescovit A.D."/>
            <person name="Santos A.J."/>
        </authorList>
    </citation>
    <scope>NUCLEOTIDE SEQUENCE</scope>
    <source>
        <tissue evidence="1">Shoot tissue taken approximately 20 cm above the soil surface</tissue>
    </source>
</reference>